<gene>
    <name evidence="2" type="ORF">MUN82_00470</name>
</gene>
<dbReference type="KEGG" id="haei:MUN82_00470"/>
<keyword evidence="3" id="KW-1185">Reference proteome</keyword>
<dbReference type="AlphaFoldDB" id="A0A8T9T0M2"/>
<dbReference type="EMBL" id="CP095053">
    <property type="protein sequence ID" value="UOR05589.1"/>
    <property type="molecule type" value="Genomic_DNA"/>
</dbReference>
<proteinExistence type="predicted"/>
<keyword evidence="1" id="KW-0732">Signal</keyword>
<dbReference type="PROSITE" id="PS51257">
    <property type="entry name" value="PROKAR_LIPOPROTEIN"/>
    <property type="match status" value="1"/>
</dbReference>
<accession>A0A8T9T0M2</accession>
<dbReference type="Proteomes" id="UP000829925">
    <property type="component" value="Chromosome"/>
</dbReference>
<protein>
    <submittedName>
        <fullName evidence="2">DUF4252 domain-containing protein</fullName>
    </submittedName>
</protein>
<name>A0A8T9T0M2_9BACT</name>
<organism evidence="2 3">
    <name type="scientific">Hymenobacter aerilatus</name>
    <dbReference type="NCBI Taxonomy" id="2932251"/>
    <lineage>
        <taxon>Bacteria</taxon>
        <taxon>Pseudomonadati</taxon>
        <taxon>Bacteroidota</taxon>
        <taxon>Cytophagia</taxon>
        <taxon>Cytophagales</taxon>
        <taxon>Hymenobacteraceae</taxon>
        <taxon>Hymenobacter</taxon>
    </lineage>
</organism>
<dbReference type="RefSeq" id="WP_245093878.1">
    <property type="nucleotide sequence ID" value="NZ_CP095053.1"/>
</dbReference>
<dbReference type="Pfam" id="PF14060">
    <property type="entry name" value="DUF4252"/>
    <property type="match status" value="1"/>
</dbReference>
<feature type="signal peptide" evidence="1">
    <location>
        <begin position="1"/>
        <end position="21"/>
    </location>
</feature>
<evidence type="ECO:0000313" key="2">
    <source>
        <dbReference type="EMBL" id="UOR05589.1"/>
    </source>
</evidence>
<sequence length="185" mass="20018">MKRYAFSLVAAVALLLSGCRASGPGTPARTVAEFFRKYDGRPGFRTIEWSAGLTTRLLLGRLGKLGGDNDLAQALSSIRSCKVLAFAPTTSSARRLTNEGLTQEVDGLLQNERYTPLAVSAPDNSTALRYAIRQQGDRVQEMVATGHLNNAPDSFVLVDVSGTFTRAQAERLAEFLPNVVRETAQ</sequence>
<feature type="chain" id="PRO_5035767723" evidence="1">
    <location>
        <begin position="22"/>
        <end position="185"/>
    </location>
</feature>
<evidence type="ECO:0000256" key="1">
    <source>
        <dbReference type="SAM" id="SignalP"/>
    </source>
</evidence>
<evidence type="ECO:0000313" key="3">
    <source>
        <dbReference type="Proteomes" id="UP000829925"/>
    </source>
</evidence>
<reference evidence="2 3" key="1">
    <citation type="submission" date="2022-04" db="EMBL/GenBank/DDBJ databases">
        <title>Hymenobacter sp. isolated from the air.</title>
        <authorList>
            <person name="Won M."/>
            <person name="Lee C.-M."/>
            <person name="Woen H.-Y."/>
            <person name="Kwon S.-W."/>
        </authorList>
    </citation>
    <scope>NUCLEOTIDE SEQUENCE [LARGE SCALE GENOMIC DNA]</scope>
    <source>
        <strain evidence="3">5413 J-13</strain>
    </source>
</reference>
<dbReference type="InterPro" id="IPR025348">
    <property type="entry name" value="DUF4252"/>
</dbReference>